<dbReference type="RefSeq" id="WP_152100668.1">
    <property type="nucleotide sequence ID" value="NZ_AP021861.1"/>
</dbReference>
<evidence type="ECO:0000256" key="1">
    <source>
        <dbReference type="SAM" id="Phobius"/>
    </source>
</evidence>
<dbReference type="Pfam" id="PF07963">
    <property type="entry name" value="N_methyl"/>
    <property type="match status" value="1"/>
</dbReference>
<accession>A0A5K7XL13</accession>
<name>A0A5K7XL13_9BACT</name>
<organism evidence="3 4">
    <name type="scientific">Lacipirellula parvula</name>
    <dbReference type="NCBI Taxonomy" id="2650471"/>
    <lineage>
        <taxon>Bacteria</taxon>
        <taxon>Pseudomonadati</taxon>
        <taxon>Planctomycetota</taxon>
        <taxon>Planctomycetia</taxon>
        <taxon>Pirellulales</taxon>
        <taxon>Lacipirellulaceae</taxon>
        <taxon>Lacipirellula</taxon>
    </lineage>
</organism>
<evidence type="ECO:0000313" key="4">
    <source>
        <dbReference type="Proteomes" id="UP000326837"/>
    </source>
</evidence>
<dbReference type="SUPFAM" id="SSF54523">
    <property type="entry name" value="Pili subunits"/>
    <property type="match status" value="1"/>
</dbReference>
<proteinExistence type="predicted"/>
<evidence type="ECO:0000259" key="2">
    <source>
        <dbReference type="Pfam" id="PF07596"/>
    </source>
</evidence>
<dbReference type="NCBIfam" id="TIGR02532">
    <property type="entry name" value="IV_pilin_GFxxxE"/>
    <property type="match status" value="1"/>
</dbReference>
<dbReference type="InterPro" id="IPR011453">
    <property type="entry name" value="DUF1559"/>
</dbReference>
<feature type="transmembrane region" description="Helical" evidence="1">
    <location>
        <begin position="39"/>
        <end position="63"/>
    </location>
</feature>
<keyword evidence="1" id="KW-0812">Transmembrane</keyword>
<dbReference type="Pfam" id="PF07596">
    <property type="entry name" value="SBP_bac_10"/>
    <property type="match status" value="1"/>
</dbReference>
<dbReference type="Proteomes" id="UP000326837">
    <property type="component" value="Chromosome"/>
</dbReference>
<gene>
    <name evidence="3" type="ORF">PLANPX_4868</name>
</gene>
<dbReference type="InterPro" id="IPR045584">
    <property type="entry name" value="Pilin-like"/>
</dbReference>
<reference evidence="4" key="1">
    <citation type="submission" date="2019-10" db="EMBL/GenBank/DDBJ databases">
        <title>Lacipirellula parvula gen. nov., sp. nov., representing a lineage of planctomycetes widespread in freshwater anoxic habitats, and description of the family Lacipirellulaceae.</title>
        <authorList>
            <person name="Dedysh S.N."/>
            <person name="Kulichevskaya I.S."/>
            <person name="Beletsky A.V."/>
            <person name="Rakitin A.L."/>
            <person name="Mardanov A.V."/>
            <person name="Ivanova A.A."/>
            <person name="Saltykova V.X."/>
            <person name="Rijpstra W.I.C."/>
            <person name="Sinninghe Damste J.S."/>
            <person name="Ravin N.V."/>
        </authorList>
    </citation>
    <scope>NUCLEOTIDE SEQUENCE [LARGE SCALE GENOMIC DNA]</scope>
    <source>
        <strain evidence="4">PX69</strain>
    </source>
</reference>
<dbReference type="PANTHER" id="PTHR30093">
    <property type="entry name" value="GENERAL SECRETION PATHWAY PROTEIN G"/>
    <property type="match status" value="1"/>
</dbReference>
<dbReference type="KEGG" id="lpav:PLANPX_4868"/>
<dbReference type="Gene3D" id="3.30.700.10">
    <property type="entry name" value="Glycoprotein, Type 4 Pilin"/>
    <property type="match status" value="1"/>
</dbReference>
<dbReference type="AlphaFoldDB" id="A0A5K7XL13"/>
<sequence length="368" mass="39835">MTFHAALRTHSRSYELGFGKRGSAKHSGRAGQATHHRSAFTLVELLVVIAIIGVLVALLLPAVQAAREAARRSSCMNNGRQISLGTLNYESAFRELPKGTNNAVGQSRGGNTWYDDYTWFVFILPYMEGDAAFKGFDMKKPFLGAHHEAARAFYIPMFDCPSDQQGRIYNQPGDGNPANNNDALNRYYYNYVANLGNTGTGQAAVVIAPVRERVEFGGAPFAYGRAIGLKEITDGTSNTLMFSELIKSKGEIAGSGNDWLGSMGDISIGRGSHGFSALWPPNSPTADIIEWRCPTDVGIVCDDTRYPDHAVVNTKIPDDINRSARSFHAGGVTATRADGSTGFYSDDTDRFVWRALGTSAGDDVNAAN</sequence>
<protein>
    <recommendedName>
        <fullName evidence="2">DUF1559 domain-containing protein</fullName>
    </recommendedName>
</protein>
<dbReference type="EMBL" id="AP021861">
    <property type="protein sequence ID" value="BBO35256.1"/>
    <property type="molecule type" value="Genomic_DNA"/>
</dbReference>
<keyword evidence="1" id="KW-1133">Transmembrane helix</keyword>
<dbReference type="InterPro" id="IPR012902">
    <property type="entry name" value="N_methyl_site"/>
</dbReference>
<feature type="domain" description="DUF1559" evidence="2">
    <location>
        <begin position="64"/>
        <end position="349"/>
    </location>
</feature>
<keyword evidence="1" id="KW-0472">Membrane</keyword>
<evidence type="ECO:0000313" key="3">
    <source>
        <dbReference type="EMBL" id="BBO35256.1"/>
    </source>
</evidence>
<dbReference type="PANTHER" id="PTHR30093:SF2">
    <property type="entry name" value="TYPE II SECRETION SYSTEM PROTEIN H"/>
    <property type="match status" value="1"/>
</dbReference>
<keyword evidence="4" id="KW-1185">Reference proteome</keyword>